<dbReference type="PANTHER" id="PTHR12794:SF0">
    <property type="entry name" value="GEM-ASSOCIATED PROTEIN 2"/>
    <property type="match status" value="1"/>
</dbReference>
<proteinExistence type="inferred from homology"/>
<gene>
    <name evidence="3" type="ORF">ISN45_Aa02g009730</name>
</gene>
<dbReference type="GO" id="GO:0000387">
    <property type="term" value="P:spliceosomal snRNP assembly"/>
    <property type="evidence" value="ECO:0007669"/>
    <property type="project" value="InterPro"/>
</dbReference>
<keyword evidence="4" id="KW-1185">Reference proteome</keyword>
<evidence type="ECO:0000256" key="2">
    <source>
        <dbReference type="SAM" id="MobiDB-lite"/>
    </source>
</evidence>
<dbReference type="GO" id="GO:0005634">
    <property type="term" value="C:nucleus"/>
    <property type="evidence" value="ECO:0007669"/>
    <property type="project" value="TreeGrafter"/>
</dbReference>
<dbReference type="AlphaFoldDB" id="A0A8T2BGN7"/>
<feature type="region of interest" description="Disordered" evidence="2">
    <location>
        <begin position="271"/>
        <end position="292"/>
    </location>
</feature>
<dbReference type="GO" id="GO:0032797">
    <property type="term" value="C:SMN complex"/>
    <property type="evidence" value="ECO:0007669"/>
    <property type="project" value="TreeGrafter"/>
</dbReference>
<evidence type="ECO:0000313" key="3">
    <source>
        <dbReference type="EMBL" id="KAG7585630.1"/>
    </source>
</evidence>
<dbReference type="Pfam" id="PF04938">
    <property type="entry name" value="SIP1"/>
    <property type="match status" value="1"/>
</dbReference>
<dbReference type="EMBL" id="JAEFBK010000007">
    <property type="protein sequence ID" value="KAG7585630.1"/>
    <property type="molecule type" value="Genomic_DNA"/>
</dbReference>
<reference evidence="3 4" key="1">
    <citation type="submission" date="2020-12" db="EMBL/GenBank/DDBJ databases">
        <title>Concerted genomic and epigenomic changes stabilize Arabidopsis allopolyploids.</title>
        <authorList>
            <person name="Chen Z."/>
        </authorList>
    </citation>
    <scope>NUCLEOTIDE SEQUENCE [LARGE SCALE GENOMIC DNA]</scope>
    <source>
        <strain evidence="3">Allo738</strain>
        <tissue evidence="3">Leaf</tissue>
    </source>
</reference>
<dbReference type="InterPro" id="IPR035426">
    <property type="entry name" value="Gemin2/Brr1"/>
</dbReference>
<organism evidence="3 4">
    <name type="scientific">Arabidopsis thaliana x Arabidopsis arenosa</name>
    <dbReference type="NCBI Taxonomy" id="1240361"/>
    <lineage>
        <taxon>Eukaryota</taxon>
        <taxon>Viridiplantae</taxon>
        <taxon>Streptophyta</taxon>
        <taxon>Embryophyta</taxon>
        <taxon>Tracheophyta</taxon>
        <taxon>Spermatophyta</taxon>
        <taxon>Magnoliopsida</taxon>
        <taxon>eudicotyledons</taxon>
        <taxon>Gunneridae</taxon>
        <taxon>Pentapetalae</taxon>
        <taxon>rosids</taxon>
        <taxon>malvids</taxon>
        <taxon>Brassicales</taxon>
        <taxon>Brassicaceae</taxon>
        <taxon>Camelineae</taxon>
        <taxon>Arabidopsis</taxon>
    </lineage>
</organism>
<sequence>MTTNSDSGHCILAKTSISRDGFEKESEFTKHLNSEIDPQTSSSQTDAITMEDGAVSIENRALQEIKESFFSKESEQFEDTDGALQESLNFDEKEQDSEVQRLLEAEKRRLLAEIELGSIFRKRVDVDTLPEIEETMDNDDTALVDVVHHPKRPGSAQREKDAPRKHKKLGEKKLIDKRNAFEVVEGSGSSKVCDFHNGGGENNGKQFRRVYTRKQLESVRFANIVNQKKLWSEMYARILPEVVTEYESLVYVKNYKSSKSNRVRGQTESCIGENLGTDEGAEDVTPEDYTDDNDDYNSILRPAFEVDGEPDFSTGPPEDGLEYLRRVRWEAKGIPNVRVAKIDESKYIKKEQSVYMPLIPEIPKCPEYLLPMKEWEDSLLSDFIHLRQTLSQSANSCEDEIVSSQCVEDLLVEIFNKHLHTEKDESFGGVVSDIQGMDSVTRVSKLKKRICLVEKENGLQSSDCKWVVALCASLETPLDADTCACLRGLLRKCASVRAEKSLEVGDEEVITMANMLITIAGRYFCQMGQ</sequence>
<dbReference type="PANTHER" id="PTHR12794">
    <property type="entry name" value="GEMIN2"/>
    <property type="match status" value="1"/>
</dbReference>
<evidence type="ECO:0000256" key="1">
    <source>
        <dbReference type="ARBA" id="ARBA00025758"/>
    </source>
</evidence>
<comment type="similarity">
    <text evidence="1">Belongs to the gemin-2 family.</text>
</comment>
<accession>A0A8T2BGN7</accession>
<dbReference type="Proteomes" id="UP000694240">
    <property type="component" value="Chromosome 7"/>
</dbReference>
<protein>
    <submittedName>
        <fullName evidence="3">Gemin2/Brr1</fullName>
    </submittedName>
</protein>
<comment type="caution">
    <text evidence="3">The sequence shown here is derived from an EMBL/GenBank/DDBJ whole genome shotgun (WGS) entry which is preliminary data.</text>
</comment>
<evidence type="ECO:0000313" key="4">
    <source>
        <dbReference type="Proteomes" id="UP000694240"/>
    </source>
</evidence>
<name>A0A8T2BGN7_9BRAS</name>
<feature type="compositionally biased region" description="Acidic residues" evidence="2">
    <location>
        <begin position="279"/>
        <end position="292"/>
    </location>
</feature>